<dbReference type="EMBL" id="JANBPU010000108">
    <property type="protein sequence ID" value="KAJ1916298.1"/>
    <property type="molecule type" value="Genomic_DNA"/>
</dbReference>
<evidence type="ECO:0000256" key="6">
    <source>
        <dbReference type="ARBA" id="ARBA00022942"/>
    </source>
</evidence>
<keyword evidence="7 9" id="KW-0539">Nucleus</keyword>
<comment type="caution">
    <text evidence="10">The sequence shown here is derived from an EMBL/GenBank/DDBJ whole genome shotgun (WGS) entry which is preliminary data.</text>
</comment>
<comment type="subunit">
    <text evidence="9">Component of the proteasome complex.</text>
</comment>
<dbReference type="InterPro" id="IPR016050">
    <property type="entry name" value="Proteasome_bsu_CS"/>
</dbReference>
<dbReference type="GO" id="GO:0004298">
    <property type="term" value="F:threonine-type endopeptidase activity"/>
    <property type="evidence" value="ECO:0007669"/>
    <property type="project" value="UniProtKB-KW"/>
</dbReference>
<evidence type="ECO:0000256" key="3">
    <source>
        <dbReference type="ARBA" id="ARBA00022670"/>
    </source>
</evidence>
<dbReference type="Proteomes" id="UP001150538">
    <property type="component" value="Unassembled WGS sequence"/>
</dbReference>
<comment type="similarity">
    <text evidence="9">Belongs to the peptidase T1B family.</text>
</comment>
<evidence type="ECO:0000256" key="7">
    <source>
        <dbReference type="ARBA" id="ARBA00023242"/>
    </source>
</evidence>
<keyword evidence="11" id="KW-1185">Reference proteome</keyword>
<evidence type="ECO:0000313" key="11">
    <source>
        <dbReference type="Proteomes" id="UP001150538"/>
    </source>
</evidence>
<dbReference type="PANTHER" id="PTHR32194:SF4">
    <property type="entry name" value="PROTEASOME SUBUNIT BETA TYPE-7"/>
    <property type="match status" value="1"/>
</dbReference>
<dbReference type="InterPro" id="IPR023333">
    <property type="entry name" value="Proteasome_suB-type"/>
</dbReference>
<dbReference type="AlphaFoldDB" id="A0A9W8A2Y7"/>
<keyword evidence="6 9" id="KW-0647">Proteasome</keyword>
<dbReference type="GO" id="GO:0005737">
    <property type="term" value="C:cytoplasm"/>
    <property type="evidence" value="ECO:0007669"/>
    <property type="project" value="UniProtKB-SubCell"/>
</dbReference>
<dbReference type="InterPro" id="IPR000243">
    <property type="entry name" value="Pept_T1A_subB"/>
</dbReference>
<evidence type="ECO:0000313" key="10">
    <source>
        <dbReference type="EMBL" id="KAJ1916298.1"/>
    </source>
</evidence>
<dbReference type="PANTHER" id="PTHR32194">
    <property type="entry name" value="METALLOPROTEASE TLDD"/>
    <property type="match status" value="1"/>
</dbReference>
<keyword evidence="2 9" id="KW-0963">Cytoplasm</keyword>
<accession>A0A9W8A2Y7</accession>
<organism evidence="10 11">
    <name type="scientific">Mycoemilia scoparia</name>
    <dbReference type="NCBI Taxonomy" id="417184"/>
    <lineage>
        <taxon>Eukaryota</taxon>
        <taxon>Fungi</taxon>
        <taxon>Fungi incertae sedis</taxon>
        <taxon>Zoopagomycota</taxon>
        <taxon>Kickxellomycotina</taxon>
        <taxon>Kickxellomycetes</taxon>
        <taxon>Kickxellales</taxon>
        <taxon>Kickxellaceae</taxon>
        <taxon>Mycoemilia</taxon>
    </lineage>
</organism>
<keyword evidence="4" id="KW-0888">Threonine protease</keyword>
<keyword evidence="5 10" id="KW-0378">Hydrolase</keyword>
<evidence type="ECO:0000256" key="1">
    <source>
        <dbReference type="ARBA" id="ARBA00001198"/>
    </source>
</evidence>
<comment type="subcellular location">
    <subcellularLocation>
        <location evidence="9">Cytoplasm</location>
    </subcellularLocation>
    <subcellularLocation>
        <location evidence="9">Nucleus</location>
    </subcellularLocation>
</comment>
<dbReference type="CDD" id="cd03763">
    <property type="entry name" value="proteasome_beta_type_7"/>
    <property type="match status" value="1"/>
</dbReference>
<dbReference type="PROSITE" id="PS00854">
    <property type="entry name" value="PROTEASOME_BETA_1"/>
    <property type="match status" value="1"/>
</dbReference>
<dbReference type="GO" id="GO:0051603">
    <property type="term" value="P:proteolysis involved in protein catabolic process"/>
    <property type="evidence" value="ECO:0007669"/>
    <property type="project" value="InterPro"/>
</dbReference>
<dbReference type="InterPro" id="IPR001353">
    <property type="entry name" value="Proteasome_sua/b"/>
</dbReference>
<dbReference type="PROSITE" id="PS51476">
    <property type="entry name" value="PROTEASOME_BETA_2"/>
    <property type="match status" value="1"/>
</dbReference>
<proteinExistence type="inferred from homology"/>
<evidence type="ECO:0000256" key="4">
    <source>
        <dbReference type="ARBA" id="ARBA00022698"/>
    </source>
</evidence>
<dbReference type="FunFam" id="3.60.20.10:FF:000005">
    <property type="entry name" value="Proteasome subunit beta type-2"/>
    <property type="match status" value="1"/>
</dbReference>
<reference evidence="10" key="1">
    <citation type="submission" date="2022-07" db="EMBL/GenBank/DDBJ databases">
        <title>Phylogenomic reconstructions and comparative analyses of Kickxellomycotina fungi.</title>
        <authorList>
            <person name="Reynolds N.K."/>
            <person name="Stajich J.E."/>
            <person name="Barry K."/>
            <person name="Grigoriev I.V."/>
            <person name="Crous P."/>
            <person name="Smith M.E."/>
        </authorList>
    </citation>
    <scope>NUCLEOTIDE SEQUENCE</scope>
    <source>
        <strain evidence="10">NBRC 100468</strain>
    </source>
</reference>
<dbReference type="PRINTS" id="PR00141">
    <property type="entry name" value="PROTEASOME"/>
</dbReference>
<feature type="active site" description="Nucleophile" evidence="8">
    <location>
        <position position="35"/>
    </location>
</feature>
<dbReference type="Gene3D" id="3.60.20.10">
    <property type="entry name" value="Glutamine Phosphoribosylpyrophosphate, subunit 1, domain 1"/>
    <property type="match status" value="1"/>
</dbReference>
<dbReference type="SUPFAM" id="SSF56235">
    <property type="entry name" value="N-terminal nucleophile aminohydrolases (Ntn hydrolases)"/>
    <property type="match status" value="1"/>
</dbReference>
<evidence type="ECO:0000256" key="8">
    <source>
        <dbReference type="PIRSR" id="PIRSR600243-1"/>
    </source>
</evidence>
<comment type="catalytic activity">
    <reaction evidence="1">
        <text>Cleavage of peptide bonds with very broad specificity.</text>
        <dbReference type="EC" id="3.4.25.1"/>
    </reaction>
</comment>
<keyword evidence="3" id="KW-0645">Protease</keyword>
<sequence length="272" mass="29716">MVPANRRGFHFDNCKRNELLESKGSITAKFTKTGTTIVGLIYKDGVILGADTRATEGPIVADKNCEKLHRLTENMYCAGAGTAADTEYTTNMIASKLELHRLNTNRQPRVVTAASMLSQHLFQYQGHIGANLILGGYDINGPQLISVMPHGSTDKLPYMTLGSGMLAAMAVFETKWKPNMERDDAIALVTEAVSAGIFNDLGSGSNVDVVVITKDRTDYLRNHSKPNQRVPKQTSYKYPPGSVSVIRKEVRYHSNANQSPAAVVPEVVMSES</sequence>
<name>A0A9W8A2Y7_9FUNG</name>
<gene>
    <name evidence="10" type="primary">PUP1</name>
    <name evidence="10" type="ORF">H4219_003866</name>
</gene>
<evidence type="ECO:0000256" key="2">
    <source>
        <dbReference type="ARBA" id="ARBA00022490"/>
    </source>
</evidence>
<evidence type="ECO:0000256" key="9">
    <source>
        <dbReference type="RuleBase" id="RU004203"/>
    </source>
</evidence>
<comment type="function">
    <text evidence="9">Component of the proteasome, a multicatalytic proteinase complex which is characterized by its ability to cleave peptides with Arg, Phe, Tyr, Leu, and Glu adjacent to the leaving group at neutral or slightly basic pH. The proteasome has an ATP-dependent proteolytic activity.</text>
</comment>
<dbReference type="Pfam" id="PF00227">
    <property type="entry name" value="Proteasome"/>
    <property type="match status" value="1"/>
</dbReference>
<evidence type="ECO:0000256" key="5">
    <source>
        <dbReference type="ARBA" id="ARBA00022801"/>
    </source>
</evidence>
<dbReference type="OrthoDB" id="429533at2759"/>
<protein>
    <recommendedName>
        <fullName evidence="9">Proteasome subunit beta</fullName>
    </recommendedName>
</protein>
<dbReference type="GO" id="GO:0019774">
    <property type="term" value="C:proteasome core complex, beta-subunit complex"/>
    <property type="evidence" value="ECO:0007669"/>
    <property type="project" value="UniProtKB-ARBA"/>
</dbReference>
<dbReference type="InterPro" id="IPR029055">
    <property type="entry name" value="Ntn_hydrolases_N"/>
</dbReference>
<dbReference type="GO" id="GO:0005634">
    <property type="term" value="C:nucleus"/>
    <property type="evidence" value="ECO:0007669"/>
    <property type="project" value="UniProtKB-SubCell"/>
</dbReference>